<dbReference type="PANTHER" id="PTHR47968:SF33">
    <property type="entry name" value="KINESIN-LIKE PROTEIN KIN-7C, MITOCHONDRIAL ISOFORM X1"/>
    <property type="match status" value="1"/>
</dbReference>
<dbReference type="GO" id="GO:0005524">
    <property type="term" value="F:ATP binding"/>
    <property type="evidence" value="ECO:0007669"/>
    <property type="project" value="UniProtKB-UniRule"/>
</dbReference>
<dbReference type="AlphaFoldDB" id="A0AAD9MIA6"/>
<sequence>MVREVKYEGMDSARKDHVSVAVRFRPMSEREYERGDREVWECHGQEVGIVDADAGGMVTKFAYDHVFDGGASNGEVFAEVASPVVAAALDGINGTIFAYGVTSSGKTHTMMGSREVPGIVPQAMQQIFASIARQGGRTEYTLRLSMMEIYNEVLNDLLDPARTNLKLREDPKRGILVDGICEEAIVSTEHALQVIHRGNENRKTAATAFNEGSSRSHTILRLMLNLIDLAGSESARAELHKTQRMEGSFINKSLLTLGTVIHKLAEGKAAHVPYRDSKLTRLLQSSLTGTGAKIAVVCTITPASTQAEETHNTLKFASRAKKIAVTAKRNEVMDQSSLIQRYQQEIGTLRAQLDVVMRERGGLPLHDPMSPQVLALQERLHEEHAALEAREADLEAMRQRIASLAKCVLDGVAAGTHLEARLIAAAGGIEADEEEGDASDLTNTLPSPAINVALALRDASAPAAGVLIPSQELVRRGQRLAAAQAKSSEAALLRAQVGALAEELARRESLLRSVRGLAADGRGAAAGDDEDVTMQIMLAEREFLQAQLHSSDEHSDRLARALERMRLQLAAARGVAPDAVGYGLDDEEEDEEASAGVASAARGLRRGYDHVLAEKVLAMESKVSAAIDALRQKEEQISSQRAVLSSLAGLEDRIQGQLAEVTGENGELRAENANLRREMERLEALNNHVQGYYLDDLSHAELSELIGTLTQAVERVRITVQLRRLARGKRNSASLLSGSPAPSGGMSREAMRAALQELQLGSPSASLTISNGRSVPAEA</sequence>
<dbReference type="EMBL" id="JASFZW010000005">
    <property type="protein sequence ID" value="KAK2078107.1"/>
    <property type="molecule type" value="Genomic_DNA"/>
</dbReference>
<dbReference type="GO" id="GO:0007018">
    <property type="term" value="P:microtubule-based movement"/>
    <property type="evidence" value="ECO:0007669"/>
    <property type="project" value="InterPro"/>
</dbReference>
<comment type="caution">
    <text evidence="5">The sequence shown here is derived from an EMBL/GenBank/DDBJ whole genome shotgun (WGS) entry which is preliminary data.</text>
</comment>
<dbReference type="InterPro" id="IPR001752">
    <property type="entry name" value="Kinesin_motor_dom"/>
</dbReference>
<dbReference type="Proteomes" id="UP001255856">
    <property type="component" value="Unassembled WGS sequence"/>
</dbReference>
<protein>
    <recommendedName>
        <fullName evidence="4">Kinesin motor domain-containing protein</fullName>
    </recommendedName>
</protein>
<keyword evidence="2" id="KW-0067">ATP-binding</keyword>
<evidence type="ECO:0000256" key="1">
    <source>
        <dbReference type="ARBA" id="ARBA00023175"/>
    </source>
</evidence>
<feature type="binding site" evidence="2">
    <location>
        <begin position="100"/>
        <end position="107"/>
    </location>
    <ligand>
        <name>ATP</name>
        <dbReference type="ChEBI" id="CHEBI:30616"/>
    </ligand>
</feature>
<evidence type="ECO:0000313" key="6">
    <source>
        <dbReference type="Proteomes" id="UP001255856"/>
    </source>
</evidence>
<keyword evidence="1 2" id="KW-0505">Motor protein</keyword>
<feature type="coiled-coil region" evidence="3">
    <location>
        <begin position="339"/>
        <end position="397"/>
    </location>
</feature>
<dbReference type="Gene3D" id="3.40.850.10">
    <property type="entry name" value="Kinesin motor domain"/>
    <property type="match status" value="1"/>
</dbReference>
<dbReference type="InterPro" id="IPR027417">
    <property type="entry name" value="P-loop_NTPase"/>
</dbReference>
<dbReference type="GO" id="GO:0008017">
    <property type="term" value="F:microtubule binding"/>
    <property type="evidence" value="ECO:0007669"/>
    <property type="project" value="InterPro"/>
</dbReference>
<dbReference type="PRINTS" id="PR00380">
    <property type="entry name" value="KINESINHEAVY"/>
</dbReference>
<dbReference type="InterPro" id="IPR027640">
    <property type="entry name" value="Kinesin-like_fam"/>
</dbReference>
<dbReference type="GO" id="GO:0003777">
    <property type="term" value="F:microtubule motor activity"/>
    <property type="evidence" value="ECO:0007669"/>
    <property type="project" value="InterPro"/>
</dbReference>
<dbReference type="InterPro" id="IPR036961">
    <property type="entry name" value="Kinesin_motor_dom_sf"/>
</dbReference>
<reference evidence="5" key="1">
    <citation type="submission" date="2021-01" db="EMBL/GenBank/DDBJ databases">
        <authorList>
            <person name="Eckstrom K.M.E."/>
        </authorList>
    </citation>
    <scope>NUCLEOTIDE SEQUENCE</scope>
    <source>
        <strain evidence="5">UVCC 0001</strain>
    </source>
</reference>
<evidence type="ECO:0000256" key="2">
    <source>
        <dbReference type="PROSITE-ProRule" id="PRU00283"/>
    </source>
</evidence>
<organism evidence="5 6">
    <name type="scientific">Prototheca wickerhamii</name>
    <dbReference type="NCBI Taxonomy" id="3111"/>
    <lineage>
        <taxon>Eukaryota</taxon>
        <taxon>Viridiplantae</taxon>
        <taxon>Chlorophyta</taxon>
        <taxon>core chlorophytes</taxon>
        <taxon>Trebouxiophyceae</taxon>
        <taxon>Chlorellales</taxon>
        <taxon>Chlorellaceae</taxon>
        <taxon>Prototheca</taxon>
    </lineage>
</organism>
<feature type="coiled-coil region" evidence="3">
    <location>
        <begin position="658"/>
        <end position="692"/>
    </location>
</feature>
<gene>
    <name evidence="5" type="ORF">QBZ16_003975</name>
</gene>
<dbReference type="Pfam" id="PF00225">
    <property type="entry name" value="Kinesin"/>
    <property type="match status" value="1"/>
</dbReference>
<name>A0AAD9MIA6_PROWI</name>
<feature type="domain" description="Kinesin motor" evidence="4">
    <location>
        <begin position="17"/>
        <end position="323"/>
    </location>
</feature>
<dbReference type="PROSITE" id="PS50067">
    <property type="entry name" value="KINESIN_MOTOR_2"/>
    <property type="match status" value="1"/>
</dbReference>
<evidence type="ECO:0000259" key="4">
    <source>
        <dbReference type="PROSITE" id="PS50067"/>
    </source>
</evidence>
<evidence type="ECO:0000256" key="3">
    <source>
        <dbReference type="SAM" id="Coils"/>
    </source>
</evidence>
<dbReference type="PANTHER" id="PTHR47968">
    <property type="entry name" value="CENTROMERE PROTEIN E"/>
    <property type="match status" value="1"/>
</dbReference>
<keyword evidence="3" id="KW-0175">Coiled coil</keyword>
<proteinExistence type="inferred from homology"/>
<keyword evidence="6" id="KW-1185">Reference proteome</keyword>
<accession>A0AAD9MIA6</accession>
<keyword evidence="2" id="KW-0547">Nucleotide-binding</keyword>
<dbReference type="SMART" id="SM00129">
    <property type="entry name" value="KISc"/>
    <property type="match status" value="1"/>
</dbReference>
<dbReference type="SUPFAM" id="SSF52540">
    <property type="entry name" value="P-loop containing nucleoside triphosphate hydrolases"/>
    <property type="match status" value="1"/>
</dbReference>
<evidence type="ECO:0000313" key="5">
    <source>
        <dbReference type="EMBL" id="KAK2078107.1"/>
    </source>
</evidence>
<comment type="similarity">
    <text evidence="2">Belongs to the TRAFAC class myosin-kinesin ATPase superfamily. Kinesin family.</text>
</comment>